<dbReference type="SUPFAM" id="SSF48452">
    <property type="entry name" value="TPR-like"/>
    <property type="match status" value="1"/>
</dbReference>
<dbReference type="Proteomes" id="UP000672097">
    <property type="component" value="Unassembled WGS sequence"/>
</dbReference>
<accession>A0ABS5DZJ3</accession>
<dbReference type="RefSeq" id="WP_210809924.1">
    <property type="nucleotide sequence ID" value="NZ_JAGQDG010000005.1"/>
</dbReference>
<evidence type="ECO:0008006" key="3">
    <source>
        <dbReference type="Google" id="ProtNLM"/>
    </source>
</evidence>
<dbReference type="InterPro" id="IPR011990">
    <property type="entry name" value="TPR-like_helical_dom_sf"/>
</dbReference>
<sequence length="373" mass="41271">MVVPRLLQQLDQAFAQSESSLERECLKAERVVAMARLGMMVEARMALGQVKAQLKRQVEPRLQGWATYAEAVLTYTGDHHAPSIRGLFVQAKQLALTAGDQALQAHTSVWLASLDFQEGLWTAFADELIWSMPELCLASSARLELLMARAYSYAGRPEQSAGYYRAAHRLAALDGDTAMIGAIISTRMIFQTDALALEDAFGRCAPEAARRVMIEVESSVNFNAGIGKADRVSWNPMLKAMVCMAMKRYEEATALLETHMRNAMADGLGAHSAYFHAARAWCLWQVGEQEAARRDLVTARAHVADMPDPDDLAATHARIASVMAVMGQAAEAAQHQREAERQLQWLKHQQAELCIQLARVEAERARLLQKSAH</sequence>
<dbReference type="Gene3D" id="1.25.40.10">
    <property type="entry name" value="Tetratricopeptide repeat domain"/>
    <property type="match status" value="1"/>
</dbReference>
<organism evidence="1 2">
    <name type="scientific">Ideonella paludis</name>
    <dbReference type="NCBI Taxonomy" id="1233411"/>
    <lineage>
        <taxon>Bacteria</taxon>
        <taxon>Pseudomonadati</taxon>
        <taxon>Pseudomonadota</taxon>
        <taxon>Betaproteobacteria</taxon>
        <taxon>Burkholderiales</taxon>
        <taxon>Sphaerotilaceae</taxon>
        <taxon>Ideonella</taxon>
    </lineage>
</organism>
<dbReference type="EMBL" id="JAGQDG010000005">
    <property type="protein sequence ID" value="MBQ0936562.1"/>
    <property type="molecule type" value="Genomic_DNA"/>
</dbReference>
<evidence type="ECO:0000313" key="2">
    <source>
        <dbReference type="Proteomes" id="UP000672097"/>
    </source>
</evidence>
<gene>
    <name evidence="1" type="ORF">KAK11_14590</name>
</gene>
<comment type="caution">
    <text evidence="1">The sequence shown here is derived from an EMBL/GenBank/DDBJ whole genome shotgun (WGS) entry which is preliminary data.</text>
</comment>
<evidence type="ECO:0000313" key="1">
    <source>
        <dbReference type="EMBL" id="MBQ0936562.1"/>
    </source>
</evidence>
<protein>
    <recommendedName>
        <fullName evidence="3">Tetratricopeptide repeat protein</fullName>
    </recommendedName>
</protein>
<proteinExistence type="predicted"/>
<name>A0ABS5DZJ3_9BURK</name>
<keyword evidence="2" id="KW-1185">Reference proteome</keyword>
<reference evidence="1 2" key="1">
    <citation type="submission" date="2021-04" db="EMBL/GenBank/DDBJ databases">
        <title>The genome sequence of type strain Ideonella paludis KCTC 32238.</title>
        <authorList>
            <person name="Liu Y."/>
        </authorList>
    </citation>
    <scope>NUCLEOTIDE SEQUENCE [LARGE SCALE GENOMIC DNA]</scope>
    <source>
        <strain evidence="1 2">KCTC 32238</strain>
    </source>
</reference>